<dbReference type="SUPFAM" id="SSF48317">
    <property type="entry name" value="Acid phosphatase/Vanadium-dependent haloperoxidase"/>
    <property type="match status" value="1"/>
</dbReference>
<sequence>MTVCDPDVDCSMPDFKYKYFVEFTCKGTSPKLLRESRLSFPSGHSSFSAYTMVYLALYLQAKLNWRGSYLLKHFLQFCCVALSWATALSRVSDYKHHWSDVLVGLLIGTTVAFLNANFVSDLFGSSSLKKKLSETTTLTNTSHQVMLVTNNSSADL</sequence>
<dbReference type="Gene3D" id="1.20.144.10">
    <property type="entry name" value="Phosphatidic acid phosphatase type 2/haloperoxidase"/>
    <property type="match status" value="1"/>
</dbReference>
<keyword evidence="9" id="KW-1185">Reference proteome</keyword>
<dbReference type="InterPro" id="IPR036938">
    <property type="entry name" value="PAP2/HPO_sf"/>
</dbReference>
<dbReference type="PANTHER" id="PTHR10165">
    <property type="entry name" value="LIPID PHOSPHATE PHOSPHATASE"/>
    <property type="match status" value="1"/>
</dbReference>
<evidence type="ECO:0000256" key="2">
    <source>
        <dbReference type="ARBA" id="ARBA00008816"/>
    </source>
</evidence>
<comment type="similarity">
    <text evidence="2">Belongs to the PA-phosphatase related phosphoesterase family.</text>
</comment>
<protein>
    <recommendedName>
        <fullName evidence="7">Phosphatidic acid phosphatase type 2/haloperoxidase domain-containing protein</fullName>
    </recommendedName>
</protein>
<reference evidence="8" key="1">
    <citation type="submission" date="2022-01" db="EMBL/GenBank/DDBJ databases">
        <authorList>
            <person name="King R."/>
        </authorList>
    </citation>
    <scope>NUCLEOTIDE SEQUENCE</scope>
</reference>
<dbReference type="InterPro" id="IPR000326">
    <property type="entry name" value="PAP2/HPO"/>
</dbReference>
<dbReference type="AlphaFoldDB" id="A0A9P0E866"/>
<dbReference type="GO" id="GO:0005886">
    <property type="term" value="C:plasma membrane"/>
    <property type="evidence" value="ECO:0007669"/>
    <property type="project" value="TreeGrafter"/>
</dbReference>
<evidence type="ECO:0000256" key="4">
    <source>
        <dbReference type="ARBA" id="ARBA00022989"/>
    </source>
</evidence>
<gene>
    <name evidence="8" type="ORF">NEZAVI_LOCUS4079</name>
</gene>
<feature type="transmembrane region" description="Helical" evidence="6">
    <location>
        <begin position="101"/>
        <end position="123"/>
    </location>
</feature>
<keyword evidence="5 6" id="KW-0472">Membrane</keyword>
<dbReference type="GO" id="GO:0007165">
    <property type="term" value="P:signal transduction"/>
    <property type="evidence" value="ECO:0007669"/>
    <property type="project" value="TreeGrafter"/>
</dbReference>
<evidence type="ECO:0000259" key="7">
    <source>
        <dbReference type="SMART" id="SM00014"/>
    </source>
</evidence>
<proteinExistence type="inferred from homology"/>
<dbReference type="InterPro" id="IPR043216">
    <property type="entry name" value="PAP-like"/>
</dbReference>
<dbReference type="GO" id="GO:0006644">
    <property type="term" value="P:phospholipid metabolic process"/>
    <property type="evidence" value="ECO:0007669"/>
    <property type="project" value="InterPro"/>
</dbReference>
<keyword evidence="3 6" id="KW-0812">Transmembrane</keyword>
<dbReference type="Proteomes" id="UP001152798">
    <property type="component" value="Chromosome 2"/>
</dbReference>
<feature type="transmembrane region" description="Helical" evidence="6">
    <location>
        <begin position="69"/>
        <end position="89"/>
    </location>
</feature>
<dbReference type="GO" id="GO:0008195">
    <property type="term" value="F:phosphatidate phosphatase activity"/>
    <property type="evidence" value="ECO:0007669"/>
    <property type="project" value="TreeGrafter"/>
</dbReference>
<feature type="domain" description="Phosphatidic acid phosphatase type 2/haloperoxidase" evidence="7">
    <location>
        <begin position="15"/>
        <end position="116"/>
    </location>
</feature>
<evidence type="ECO:0000313" key="9">
    <source>
        <dbReference type="Proteomes" id="UP001152798"/>
    </source>
</evidence>
<organism evidence="8 9">
    <name type="scientific">Nezara viridula</name>
    <name type="common">Southern green stink bug</name>
    <name type="synonym">Cimex viridulus</name>
    <dbReference type="NCBI Taxonomy" id="85310"/>
    <lineage>
        <taxon>Eukaryota</taxon>
        <taxon>Metazoa</taxon>
        <taxon>Ecdysozoa</taxon>
        <taxon>Arthropoda</taxon>
        <taxon>Hexapoda</taxon>
        <taxon>Insecta</taxon>
        <taxon>Pterygota</taxon>
        <taxon>Neoptera</taxon>
        <taxon>Paraneoptera</taxon>
        <taxon>Hemiptera</taxon>
        <taxon>Heteroptera</taxon>
        <taxon>Panheteroptera</taxon>
        <taxon>Pentatomomorpha</taxon>
        <taxon>Pentatomoidea</taxon>
        <taxon>Pentatomidae</taxon>
        <taxon>Pentatominae</taxon>
        <taxon>Nezara</taxon>
    </lineage>
</organism>
<dbReference type="SMART" id="SM00014">
    <property type="entry name" value="acidPPc"/>
    <property type="match status" value="1"/>
</dbReference>
<evidence type="ECO:0000256" key="1">
    <source>
        <dbReference type="ARBA" id="ARBA00004141"/>
    </source>
</evidence>
<keyword evidence="4 6" id="KW-1133">Transmembrane helix</keyword>
<dbReference type="CDD" id="cd03384">
    <property type="entry name" value="PAP2_wunen"/>
    <property type="match status" value="1"/>
</dbReference>
<dbReference type="Pfam" id="PF01569">
    <property type="entry name" value="PAP2"/>
    <property type="match status" value="1"/>
</dbReference>
<evidence type="ECO:0000256" key="5">
    <source>
        <dbReference type="ARBA" id="ARBA00023136"/>
    </source>
</evidence>
<accession>A0A9P0E866</accession>
<name>A0A9P0E866_NEZVI</name>
<evidence type="ECO:0000256" key="6">
    <source>
        <dbReference type="SAM" id="Phobius"/>
    </source>
</evidence>
<evidence type="ECO:0000256" key="3">
    <source>
        <dbReference type="ARBA" id="ARBA00022692"/>
    </source>
</evidence>
<dbReference type="PANTHER" id="PTHR10165:SF197">
    <property type="entry name" value="FI04477P-RELATED"/>
    <property type="match status" value="1"/>
</dbReference>
<dbReference type="EMBL" id="OV725078">
    <property type="protein sequence ID" value="CAH1393401.1"/>
    <property type="molecule type" value="Genomic_DNA"/>
</dbReference>
<evidence type="ECO:0000313" key="8">
    <source>
        <dbReference type="EMBL" id="CAH1393401.1"/>
    </source>
</evidence>
<comment type="subcellular location">
    <subcellularLocation>
        <location evidence="1">Membrane</location>
        <topology evidence="1">Multi-pass membrane protein</topology>
    </subcellularLocation>
</comment>
<dbReference type="GO" id="GO:0046839">
    <property type="term" value="P:phospholipid dephosphorylation"/>
    <property type="evidence" value="ECO:0007669"/>
    <property type="project" value="TreeGrafter"/>
</dbReference>